<dbReference type="Proteomes" id="UP000651517">
    <property type="component" value="Unassembled WGS sequence"/>
</dbReference>
<feature type="compositionally biased region" description="Low complexity" evidence="4">
    <location>
        <begin position="310"/>
        <end position="323"/>
    </location>
</feature>
<dbReference type="PANTHER" id="PTHR45947:SF3">
    <property type="entry name" value="SULFOQUINOVOSYL TRANSFERASE SQD2"/>
    <property type="match status" value="1"/>
</dbReference>
<dbReference type="InterPro" id="IPR050194">
    <property type="entry name" value="Glycosyltransferase_grp1"/>
</dbReference>
<evidence type="ECO:0000256" key="1">
    <source>
        <dbReference type="ARBA" id="ARBA00021292"/>
    </source>
</evidence>
<dbReference type="PANTHER" id="PTHR45947">
    <property type="entry name" value="SULFOQUINOVOSYL TRANSFERASE SQD2"/>
    <property type="match status" value="1"/>
</dbReference>
<evidence type="ECO:0000256" key="3">
    <source>
        <dbReference type="ARBA" id="ARBA00022679"/>
    </source>
</evidence>
<evidence type="ECO:0000256" key="2">
    <source>
        <dbReference type="ARBA" id="ARBA00022676"/>
    </source>
</evidence>
<dbReference type="InterPro" id="IPR001296">
    <property type="entry name" value="Glyco_trans_1"/>
</dbReference>
<feature type="compositionally biased region" description="Polar residues" evidence="4">
    <location>
        <begin position="327"/>
        <end position="336"/>
    </location>
</feature>
<evidence type="ECO:0000256" key="4">
    <source>
        <dbReference type="SAM" id="MobiDB-lite"/>
    </source>
</evidence>
<dbReference type="Gene3D" id="3.40.50.2000">
    <property type="entry name" value="Glycogen Phosphorylase B"/>
    <property type="match status" value="2"/>
</dbReference>
<feature type="compositionally biased region" description="Low complexity" evidence="4">
    <location>
        <begin position="343"/>
        <end position="355"/>
    </location>
</feature>
<evidence type="ECO:0000259" key="5">
    <source>
        <dbReference type="Pfam" id="PF00534"/>
    </source>
</evidence>
<evidence type="ECO:0000313" key="8">
    <source>
        <dbReference type="Proteomes" id="UP000651517"/>
    </source>
</evidence>
<protein>
    <recommendedName>
        <fullName evidence="1">D-inositol 3-phosphate glycosyltransferase</fullName>
    </recommendedName>
</protein>
<dbReference type="EMBL" id="JACSPY010000005">
    <property type="protein sequence ID" value="MBD8020446.1"/>
    <property type="molecule type" value="Genomic_DNA"/>
</dbReference>
<name>A0ABR8WTP7_9MICO</name>
<evidence type="ECO:0000259" key="6">
    <source>
        <dbReference type="Pfam" id="PF13439"/>
    </source>
</evidence>
<dbReference type="InterPro" id="IPR028098">
    <property type="entry name" value="Glyco_trans_4-like_N"/>
</dbReference>
<feature type="compositionally biased region" description="Basic and acidic residues" evidence="4">
    <location>
        <begin position="376"/>
        <end position="385"/>
    </location>
</feature>
<dbReference type="RefSeq" id="WP_191725918.1">
    <property type="nucleotide sequence ID" value="NZ_JACSPY010000005.1"/>
</dbReference>
<reference evidence="7 8" key="1">
    <citation type="submission" date="2020-08" db="EMBL/GenBank/DDBJ databases">
        <title>A Genomic Blueprint of the Chicken Gut Microbiome.</title>
        <authorList>
            <person name="Gilroy R."/>
            <person name="Ravi A."/>
            <person name="Getino M."/>
            <person name="Pursley I."/>
            <person name="Horton D.L."/>
            <person name="Alikhan N.-F."/>
            <person name="Baker D."/>
            <person name="Gharbi K."/>
            <person name="Hall N."/>
            <person name="Watson M."/>
            <person name="Adriaenssens E.M."/>
            <person name="Foster-Nyarko E."/>
            <person name="Jarju S."/>
            <person name="Secka A."/>
            <person name="Antonio M."/>
            <person name="Oren A."/>
            <person name="Chaudhuri R."/>
            <person name="La Ragione R.M."/>
            <person name="Hildebrand F."/>
            <person name="Pallen M.J."/>
        </authorList>
    </citation>
    <scope>NUCLEOTIDE SEQUENCE [LARGE SCALE GENOMIC DNA]</scope>
    <source>
        <strain evidence="7 8">Re57</strain>
    </source>
</reference>
<dbReference type="Pfam" id="PF00534">
    <property type="entry name" value="Glycos_transf_1"/>
    <property type="match status" value="1"/>
</dbReference>
<feature type="region of interest" description="Disordered" evidence="4">
    <location>
        <begin position="306"/>
        <end position="438"/>
    </location>
</feature>
<keyword evidence="3" id="KW-0808">Transferase</keyword>
<organism evidence="7 8">
    <name type="scientific">Brevibacterium gallinarum</name>
    <dbReference type="NCBI Taxonomy" id="2762220"/>
    <lineage>
        <taxon>Bacteria</taxon>
        <taxon>Bacillati</taxon>
        <taxon>Actinomycetota</taxon>
        <taxon>Actinomycetes</taxon>
        <taxon>Micrococcales</taxon>
        <taxon>Brevibacteriaceae</taxon>
        <taxon>Brevibacterium</taxon>
    </lineage>
</organism>
<feature type="domain" description="Glycosyltransferase subfamily 4-like N-terminal" evidence="6">
    <location>
        <begin position="19"/>
        <end position="171"/>
    </location>
</feature>
<sequence length="438" mass="45758">MRIAVIGPARMPIAPPFGGGLEVFCDRLTAGLREAGAEVDLYASAGSRGHRQEFELPGIDWTGHEHIARDDAYPPGAQDIEHAAYQQLFERLQDGPYDLIHNNSVSPAFFSGAARRVPMLTTLHVPPGAPLDEAISRAGSSAGSFAAVSAFTAGQWQLPEPATVVHNGVDTRTFAAGPGGEHAVWFGRITPEKGLHLAIDACRIAGLPLRIIGRCAEPRYFTTEIEPRLGDDALWLGHLDDAQIAAEVGAAAVTVVTPCWDEPFGLVTIESLSCGTPVAAFARGGIPEVLADAPSCWPVPAMSPISPQRSAGPAVSTAAAPAGWRSPGSTAGTWSPATCGCTARSSAPDASPPSSSHDRLLRPPPRHRPSLPLPGDRLRDPRGDGHPVLASARGHRPASRCPGRGARGRCHRWRGAALGAARPPGSARPDGCPGRLGG</sequence>
<keyword evidence="8" id="KW-1185">Reference proteome</keyword>
<proteinExistence type="predicted"/>
<keyword evidence="2" id="KW-0328">Glycosyltransferase</keyword>
<feature type="domain" description="Glycosyl transferase family 1" evidence="5">
    <location>
        <begin position="185"/>
        <end position="293"/>
    </location>
</feature>
<dbReference type="SUPFAM" id="SSF53756">
    <property type="entry name" value="UDP-Glycosyltransferase/glycogen phosphorylase"/>
    <property type="match status" value="1"/>
</dbReference>
<evidence type="ECO:0000313" key="7">
    <source>
        <dbReference type="EMBL" id="MBD8020446.1"/>
    </source>
</evidence>
<feature type="compositionally biased region" description="Low complexity" evidence="4">
    <location>
        <begin position="415"/>
        <end position="429"/>
    </location>
</feature>
<gene>
    <name evidence="7" type="ORF">H9634_06605</name>
</gene>
<accession>A0ABR8WTP7</accession>
<dbReference type="Pfam" id="PF13439">
    <property type="entry name" value="Glyco_transf_4"/>
    <property type="match status" value="1"/>
</dbReference>
<comment type="caution">
    <text evidence="7">The sequence shown here is derived from an EMBL/GenBank/DDBJ whole genome shotgun (WGS) entry which is preliminary data.</text>
</comment>